<dbReference type="EMBL" id="JSCE01000179">
    <property type="protein sequence ID" value="KHM51663.1"/>
    <property type="molecule type" value="Genomic_DNA"/>
</dbReference>
<protein>
    <submittedName>
        <fullName evidence="1">Uncharacterized protein</fullName>
    </submittedName>
</protein>
<dbReference type="Proteomes" id="UP000030993">
    <property type="component" value="Unassembled WGS sequence"/>
</dbReference>
<reference evidence="1 2" key="1">
    <citation type="journal article" date="2013" name="PLoS ONE">
        <title>Identification and characterization of three novel lipases belonging to families II and V from Anaerovibrio lipolyticus 5ST.</title>
        <authorList>
            <person name="Prive F."/>
            <person name="Kaderbhai N.N."/>
            <person name="Girdwood S."/>
            <person name="Worgan H.J."/>
            <person name="Pinloche E."/>
            <person name="Scollan N.D."/>
            <person name="Huws S.A."/>
            <person name="Newbold C.J."/>
        </authorList>
    </citation>
    <scope>NUCLEOTIDE SEQUENCE [LARGE SCALE GENOMIC DNA]</scope>
    <source>
        <strain evidence="1 2">5S</strain>
    </source>
</reference>
<name>A0A0B2JY84_9FIRM</name>
<organism evidence="1 2">
    <name type="scientific">Anaerovibrio lipolyticus</name>
    <dbReference type="NCBI Taxonomy" id="82374"/>
    <lineage>
        <taxon>Bacteria</taxon>
        <taxon>Bacillati</taxon>
        <taxon>Bacillota</taxon>
        <taxon>Negativicutes</taxon>
        <taxon>Selenomonadales</taxon>
        <taxon>Selenomonadaceae</taxon>
        <taxon>Anaerovibrio</taxon>
    </lineage>
</organism>
<dbReference type="RefSeq" id="WP_039209602.1">
    <property type="nucleotide sequence ID" value="NZ_JSCE01000179.1"/>
</dbReference>
<dbReference type="AlphaFoldDB" id="A0A0B2JY84"/>
<dbReference type="STRING" id="82374.NZ47_09185"/>
<comment type="caution">
    <text evidence="1">The sequence shown here is derived from an EMBL/GenBank/DDBJ whole genome shotgun (WGS) entry which is preliminary data.</text>
</comment>
<keyword evidence="2" id="KW-1185">Reference proteome</keyword>
<sequence>MKVNIENPAEAEMVGMLALQKALGPVGTVRFLQRLGKGSGDYTKEKYERKELSMEEVMAGMDAIEAARNE</sequence>
<gene>
    <name evidence="1" type="ORF">NZ47_09185</name>
</gene>
<accession>A0A0B2JY84</accession>
<evidence type="ECO:0000313" key="1">
    <source>
        <dbReference type="EMBL" id="KHM51663.1"/>
    </source>
</evidence>
<evidence type="ECO:0000313" key="2">
    <source>
        <dbReference type="Proteomes" id="UP000030993"/>
    </source>
</evidence>
<proteinExistence type="predicted"/>